<dbReference type="EMBL" id="BONQ01000017">
    <property type="protein sequence ID" value="GIG42879.1"/>
    <property type="molecule type" value="Genomic_DNA"/>
</dbReference>
<accession>A0A919U551</accession>
<dbReference type="InterPro" id="IPR002734">
    <property type="entry name" value="RibDG_C"/>
</dbReference>
<reference evidence="2" key="1">
    <citation type="submission" date="2021-01" db="EMBL/GenBank/DDBJ databases">
        <title>Whole genome shotgun sequence of Dactylosporangium siamense NBRC 106093.</title>
        <authorList>
            <person name="Komaki H."/>
            <person name="Tamura T."/>
        </authorList>
    </citation>
    <scope>NUCLEOTIDE SEQUENCE</scope>
    <source>
        <strain evidence="2">NBRC 106093</strain>
    </source>
</reference>
<protein>
    <recommendedName>
        <fullName evidence="1">Bacterial bifunctional deaminase-reductase C-terminal domain-containing protein</fullName>
    </recommendedName>
</protein>
<dbReference type="RefSeq" id="WP_203844747.1">
    <property type="nucleotide sequence ID" value="NZ_BAAAVW010000002.1"/>
</dbReference>
<gene>
    <name evidence="2" type="ORF">Dsi01nite_009200</name>
</gene>
<dbReference type="InterPro" id="IPR024072">
    <property type="entry name" value="DHFR-like_dom_sf"/>
</dbReference>
<dbReference type="GO" id="GO:0009231">
    <property type="term" value="P:riboflavin biosynthetic process"/>
    <property type="evidence" value="ECO:0007669"/>
    <property type="project" value="InterPro"/>
</dbReference>
<feature type="domain" description="Bacterial bifunctional deaminase-reductase C-terminal" evidence="1">
    <location>
        <begin position="2"/>
        <end position="178"/>
    </location>
</feature>
<evidence type="ECO:0000313" key="3">
    <source>
        <dbReference type="Proteomes" id="UP000660611"/>
    </source>
</evidence>
<dbReference type="Pfam" id="PF01872">
    <property type="entry name" value="RibD_C"/>
    <property type="match status" value="1"/>
</dbReference>
<dbReference type="GO" id="GO:0008703">
    <property type="term" value="F:5-amino-6-(5-phosphoribosylamino)uracil reductase activity"/>
    <property type="evidence" value="ECO:0007669"/>
    <property type="project" value="InterPro"/>
</dbReference>
<name>A0A919U551_9ACTN</name>
<organism evidence="2 3">
    <name type="scientific">Dactylosporangium siamense</name>
    <dbReference type="NCBI Taxonomy" id="685454"/>
    <lineage>
        <taxon>Bacteria</taxon>
        <taxon>Bacillati</taxon>
        <taxon>Actinomycetota</taxon>
        <taxon>Actinomycetes</taxon>
        <taxon>Micromonosporales</taxon>
        <taxon>Micromonosporaceae</taxon>
        <taxon>Dactylosporangium</taxon>
    </lineage>
</organism>
<keyword evidence="3" id="KW-1185">Reference proteome</keyword>
<dbReference type="Gene3D" id="3.40.430.10">
    <property type="entry name" value="Dihydrofolate Reductase, subunit A"/>
    <property type="match status" value="1"/>
</dbReference>
<dbReference type="AlphaFoldDB" id="A0A919U551"/>
<proteinExistence type="predicted"/>
<dbReference type="Proteomes" id="UP000660611">
    <property type="component" value="Unassembled WGS sequence"/>
</dbReference>
<evidence type="ECO:0000313" key="2">
    <source>
        <dbReference type="EMBL" id="GIG42879.1"/>
    </source>
</evidence>
<evidence type="ECO:0000259" key="1">
    <source>
        <dbReference type="Pfam" id="PF01872"/>
    </source>
</evidence>
<dbReference type="SUPFAM" id="SSF53597">
    <property type="entry name" value="Dihydrofolate reductase-like"/>
    <property type="match status" value="1"/>
</dbReference>
<sequence length="186" mass="20223">MIVVHMQTTLDHRIATAGGTFWEPFRWGEQEQAHINDCYRKAGTWAMSSVLYDAIVPWWEQVAAGKVPANVDAIGAADLEFAELLAGMRKVVFTNDPEFRDAPVLRGDLAPQLAALRHTTDGDVILSAGPATLAALWPVVDEVLLAVHPVVIAEGPALFTVPLSLEHRSTTTFPSGVQVVRYAVAR</sequence>
<comment type="caution">
    <text evidence="2">The sequence shown here is derived from an EMBL/GenBank/DDBJ whole genome shotgun (WGS) entry which is preliminary data.</text>
</comment>